<name>A0A2S2N9J0_SCHGA</name>
<dbReference type="Gene3D" id="3.30.160.60">
    <property type="entry name" value="Classic Zinc Finger"/>
    <property type="match status" value="1"/>
</dbReference>
<evidence type="ECO:0000259" key="1">
    <source>
        <dbReference type="PROSITE" id="PS00028"/>
    </source>
</evidence>
<protein>
    <recommendedName>
        <fullName evidence="1">C2H2-type domain-containing protein</fullName>
    </recommendedName>
</protein>
<dbReference type="SMART" id="SM00355">
    <property type="entry name" value="ZnF_C2H2"/>
    <property type="match status" value="2"/>
</dbReference>
<reference evidence="2" key="1">
    <citation type="submission" date="2018-04" db="EMBL/GenBank/DDBJ databases">
        <title>Transcriptome of Schizaphis graminum biotype I.</title>
        <authorList>
            <person name="Scully E.D."/>
            <person name="Geib S.M."/>
            <person name="Palmer N.A."/>
            <person name="Koch K."/>
            <person name="Bradshaw J."/>
            <person name="Heng-Moss T."/>
            <person name="Sarath G."/>
        </authorList>
    </citation>
    <scope>NUCLEOTIDE SEQUENCE</scope>
</reference>
<gene>
    <name evidence="2" type="ORF">g.64741</name>
</gene>
<dbReference type="InterPro" id="IPR013087">
    <property type="entry name" value="Znf_C2H2_type"/>
</dbReference>
<dbReference type="AlphaFoldDB" id="A0A2S2N9J0"/>
<evidence type="ECO:0000313" key="2">
    <source>
        <dbReference type="EMBL" id="MBY13881.1"/>
    </source>
</evidence>
<organism evidence="2">
    <name type="scientific">Schizaphis graminum</name>
    <name type="common">Green bug aphid</name>
    <dbReference type="NCBI Taxonomy" id="13262"/>
    <lineage>
        <taxon>Eukaryota</taxon>
        <taxon>Metazoa</taxon>
        <taxon>Ecdysozoa</taxon>
        <taxon>Arthropoda</taxon>
        <taxon>Hexapoda</taxon>
        <taxon>Insecta</taxon>
        <taxon>Pterygota</taxon>
        <taxon>Neoptera</taxon>
        <taxon>Paraneoptera</taxon>
        <taxon>Hemiptera</taxon>
        <taxon>Sternorrhyncha</taxon>
        <taxon>Aphidomorpha</taxon>
        <taxon>Aphidoidea</taxon>
        <taxon>Aphididae</taxon>
        <taxon>Aphidini</taxon>
        <taxon>Schizaphis</taxon>
    </lineage>
</organism>
<sequence>MEKSYSQCKFTTKFQSNLIRHQKNTHRSVATQFKCECPYATNSKYNMELHRTRFRELGIDCYNNFSQRIICPVCGSKYQLRNELRQHIVTDHNETIEEENIVFESDSELFE</sequence>
<accession>A0A2S2N9J0</accession>
<dbReference type="EMBL" id="GGMR01001262">
    <property type="protein sequence ID" value="MBY13881.1"/>
    <property type="molecule type" value="Transcribed_RNA"/>
</dbReference>
<proteinExistence type="predicted"/>
<feature type="domain" description="C2H2-type" evidence="1">
    <location>
        <begin position="71"/>
        <end position="92"/>
    </location>
</feature>
<dbReference type="PROSITE" id="PS00028">
    <property type="entry name" value="ZINC_FINGER_C2H2_1"/>
    <property type="match status" value="1"/>
</dbReference>